<dbReference type="EMBL" id="KV749029">
    <property type="protein sequence ID" value="OCL11541.1"/>
    <property type="molecule type" value="Genomic_DNA"/>
</dbReference>
<accession>A0A8E2F6U3</accession>
<sequence length="121" mass="13795">MSLFPPYPLSIHDTAASGSPFKSRLRKTAQLNQLYYRGITGQPHSSNFTASHFSATHGINHDEIIAICCIVLLIVIIFASMGWSLQKRRQREYPITSQNSDRSLGTERRWLGSLQMSDKRW</sequence>
<reference evidence="2 3" key="1">
    <citation type="journal article" date="2016" name="Nat. Commun.">
        <title>Ectomycorrhizal ecology is imprinted in the genome of the dominant symbiotic fungus Cenococcum geophilum.</title>
        <authorList>
            <consortium name="DOE Joint Genome Institute"/>
            <person name="Peter M."/>
            <person name="Kohler A."/>
            <person name="Ohm R.A."/>
            <person name="Kuo A."/>
            <person name="Krutzmann J."/>
            <person name="Morin E."/>
            <person name="Arend M."/>
            <person name="Barry K.W."/>
            <person name="Binder M."/>
            <person name="Choi C."/>
            <person name="Clum A."/>
            <person name="Copeland A."/>
            <person name="Grisel N."/>
            <person name="Haridas S."/>
            <person name="Kipfer T."/>
            <person name="LaButti K."/>
            <person name="Lindquist E."/>
            <person name="Lipzen A."/>
            <person name="Maire R."/>
            <person name="Meier B."/>
            <person name="Mihaltcheva S."/>
            <person name="Molinier V."/>
            <person name="Murat C."/>
            <person name="Poggeler S."/>
            <person name="Quandt C.A."/>
            <person name="Sperisen C."/>
            <person name="Tritt A."/>
            <person name="Tisserant E."/>
            <person name="Crous P.W."/>
            <person name="Henrissat B."/>
            <person name="Nehls U."/>
            <person name="Egli S."/>
            <person name="Spatafora J.W."/>
            <person name="Grigoriev I.V."/>
            <person name="Martin F.M."/>
        </authorList>
    </citation>
    <scope>NUCLEOTIDE SEQUENCE [LARGE SCALE GENOMIC DNA]</scope>
    <source>
        <strain evidence="2 3">CBS 207.34</strain>
    </source>
</reference>
<gene>
    <name evidence="2" type="ORF">AOQ84DRAFT_186655</name>
</gene>
<evidence type="ECO:0000256" key="1">
    <source>
        <dbReference type="SAM" id="Phobius"/>
    </source>
</evidence>
<dbReference type="OrthoDB" id="10496054at2759"/>
<evidence type="ECO:0000313" key="3">
    <source>
        <dbReference type="Proteomes" id="UP000250140"/>
    </source>
</evidence>
<organism evidence="2 3">
    <name type="scientific">Glonium stellatum</name>
    <dbReference type="NCBI Taxonomy" id="574774"/>
    <lineage>
        <taxon>Eukaryota</taxon>
        <taxon>Fungi</taxon>
        <taxon>Dikarya</taxon>
        <taxon>Ascomycota</taxon>
        <taxon>Pezizomycotina</taxon>
        <taxon>Dothideomycetes</taxon>
        <taxon>Pleosporomycetidae</taxon>
        <taxon>Gloniales</taxon>
        <taxon>Gloniaceae</taxon>
        <taxon>Glonium</taxon>
    </lineage>
</organism>
<name>A0A8E2F6U3_9PEZI</name>
<dbReference type="Proteomes" id="UP000250140">
    <property type="component" value="Unassembled WGS sequence"/>
</dbReference>
<keyword evidence="1" id="KW-0812">Transmembrane</keyword>
<evidence type="ECO:0000313" key="2">
    <source>
        <dbReference type="EMBL" id="OCL11541.1"/>
    </source>
</evidence>
<proteinExistence type="predicted"/>
<dbReference type="AlphaFoldDB" id="A0A8E2F6U3"/>
<keyword evidence="1" id="KW-1133">Transmembrane helix</keyword>
<feature type="transmembrane region" description="Helical" evidence="1">
    <location>
        <begin position="64"/>
        <end position="85"/>
    </location>
</feature>
<keyword evidence="1" id="KW-0472">Membrane</keyword>
<protein>
    <submittedName>
        <fullName evidence="2">Uncharacterized protein</fullName>
    </submittedName>
</protein>
<keyword evidence="3" id="KW-1185">Reference proteome</keyword>